<keyword evidence="1" id="KW-0175">Coiled coil</keyword>
<evidence type="ECO:0000313" key="3">
    <source>
        <dbReference type="WBParaSite" id="Pan_g11175.t1"/>
    </source>
</evidence>
<dbReference type="WBParaSite" id="Pan_g11175.t1">
    <property type="protein sequence ID" value="Pan_g11175.t1"/>
    <property type="gene ID" value="Pan_g11175"/>
</dbReference>
<dbReference type="Proteomes" id="UP000492821">
    <property type="component" value="Unassembled WGS sequence"/>
</dbReference>
<proteinExistence type="predicted"/>
<organism evidence="2 3">
    <name type="scientific">Panagrellus redivivus</name>
    <name type="common">Microworm</name>
    <dbReference type="NCBI Taxonomy" id="6233"/>
    <lineage>
        <taxon>Eukaryota</taxon>
        <taxon>Metazoa</taxon>
        <taxon>Ecdysozoa</taxon>
        <taxon>Nematoda</taxon>
        <taxon>Chromadorea</taxon>
        <taxon>Rhabditida</taxon>
        <taxon>Tylenchina</taxon>
        <taxon>Panagrolaimomorpha</taxon>
        <taxon>Panagrolaimoidea</taxon>
        <taxon>Panagrolaimidae</taxon>
        <taxon>Panagrellus</taxon>
    </lineage>
</organism>
<protein>
    <submittedName>
        <fullName evidence="3">IF rod domain-containing protein</fullName>
    </submittedName>
</protein>
<dbReference type="AlphaFoldDB" id="A0A7E4UPB2"/>
<name>A0A7E4UPB2_PANRE</name>
<feature type="coiled-coil region" evidence="1">
    <location>
        <begin position="83"/>
        <end position="156"/>
    </location>
</feature>
<reference evidence="3" key="2">
    <citation type="submission" date="2020-10" db="UniProtKB">
        <authorList>
            <consortium name="WormBaseParasite"/>
        </authorList>
    </citation>
    <scope>IDENTIFICATION</scope>
</reference>
<reference evidence="2" key="1">
    <citation type="journal article" date="2013" name="Genetics">
        <title>The draft genome and transcriptome of Panagrellus redivivus are shaped by the harsh demands of a free-living lifestyle.</title>
        <authorList>
            <person name="Srinivasan J."/>
            <person name="Dillman A.R."/>
            <person name="Macchietto M.G."/>
            <person name="Heikkinen L."/>
            <person name="Lakso M."/>
            <person name="Fracchia K.M."/>
            <person name="Antoshechkin I."/>
            <person name="Mortazavi A."/>
            <person name="Wong G."/>
            <person name="Sternberg P.W."/>
        </authorList>
    </citation>
    <scope>NUCLEOTIDE SEQUENCE [LARGE SCALE GENOMIC DNA]</scope>
    <source>
        <strain evidence="2">MT8872</strain>
    </source>
</reference>
<evidence type="ECO:0000313" key="2">
    <source>
        <dbReference type="Proteomes" id="UP000492821"/>
    </source>
</evidence>
<keyword evidence="2" id="KW-1185">Reference proteome</keyword>
<sequence>MTDDTTKRLFDNIRRIWKKLDSEEDYYLRMDTKLEKKMAEYNAQMTHIYARLDTVFYPDGYKPAGAYGDDVMALAEKYTTAAADRLNKRMLEFEDRISSVERQLAEWRENCQDMARIRNQLILVEQTRVNDISERLNNQEQRIEDMQSEQSNDEVKYDYARYYLEQLEIKVDKLTKDLAKMVPATTTATNGNMEL</sequence>
<evidence type="ECO:0000256" key="1">
    <source>
        <dbReference type="SAM" id="Coils"/>
    </source>
</evidence>
<accession>A0A7E4UPB2</accession>